<accession>A0A4P9Y4W5</accession>
<reference evidence="3" key="1">
    <citation type="journal article" date="2018" name="Nat. Microbiol.">
        <title>Leveraging single-cell genomics to expand the fungal tree of life.</title>
        <authorList>
            <person name="Ahrendt S.R."/>
            <person name="Quandt C.A."/>
            <person name="Ciobanu D."/>
            <person name="Clum A."/>
            <person name="Salamov A."/>
            <person name="Andreopoulos B."/>
            <person name="Cheng J.F."/>
            <person name="Woyke T."/>
            <person name="Pelin A."/>
            <person name="Henrissat B."/>
            <person name="Reynolds N.K."/>
            <person name="Benny G.L."/>
            <person name="Smith M.E."/>
            <person name="James T.Y."/>
            <person name="Grigoriev I.V."/>
        </authorList>
    </citation>
    <scope>NUCLEOTIDE SEQUENCE [LARGE SCALE GENOMIC DNA]</scope>
</reference>
<keyword evidence="1" id="KW-0472">Membrane</keyword>
<dbReference type="Proteomes" id="UP000267251">
    <property type="component" value="Unassembled WGS sequence"/>
</dbReference>
<keyword evidence="3" id="KW-1185">Reference proteome</keyword>
<feature type="transmembrane region" description="Helical" evidence="1">
    <location>
        <begin position="6"/>
        <end position="25"/>
    </location>
</feature>
<dbReference type="EMBL" id="KZ988081">
    <property type="protein sequence ID" value="RKP13211.1"/>
    <property type="molecule type" value="Genomic_DNA"/>
</dbReference>
<organism evidence="2 3">
    <name type="scientific">Piptocephalis cylindrospora</name>
    <dbReference type="NCBI Taxonomy" id="1907219"/>
    <lineage>
        <taxon>Eukaryota</taxon>
        <taxon>Fungi</taxon>
        <taxon>Fungi incertae sedis</taxon>
        <taxon>Zoopagomycota</taxon>
        <taxon>Zoopagomycotina</taxon>
        <taxon>Zoopagomycetes</taxon>
        <taxon>Zoopagales</taxon>
        <taxon>Piptocephalidaceae</taxon>
        <taxon>Piptocephalis</taxon>
    </lineage>
</organism>
<evidence type="ECO:0000313" key="3">
    <source>
        <dbReference type="Proteomes" id="UP000267251"/>
    </source>
</evidence>
<sequence>MSAWTDVIAISVFGGAIVTLMTVRIRQTGTQLKQLRDAVPWNPTGPRASLVWVEGLAKAQPGTAPLYLTPRSGVGSSPYLLHHTLSTEYGTRWNRFEERTEDFVNTRANHLRSIPFTITHTQNPDWSMLVPKLTQRPDGLQMEPVNSRIEPHFQSGSISTVEEGLPEGVLISACGMAEMGPDGWQFLLPPSTSPRPWWSRWGPASSPATPPLLLLRGGWEDGVERVEREFHRSIRWSSYIGVGLGALLLLFLSSSRRVLTGGEDTASIQVERG</sequence>
<protein>
    <submittedName>
        <fullName evidence="2">Uncharacterized protein</fullName>
    </submittedName>
</protein>
<proteinExistence type="predicted"/>
<gene>
    <name evidence="2" type="ORF">BJ684DRAFT_20284</name>
</gene>
<dbReference type="OrthoDB" id="10379238at2759"/>
<dbReference type="AlphaFoldDB" id="A0A4P9Y4W5"/>
<name>A0A4P9Y4W5_9FUNG</name>
<evidence type="ECO:0000313" key="2">
    <source>
        <dbReference type="EMBL" id="RKP13211.1"/>
    </source>
</evidence>
<keyword evidence="1" id="KW-1133">Transmembrane helix</keyword>
<evidence type="ECO:0000256" key="1">
    <source>
        <dbReference type="SAM" id="Phobius"/>
    </source>
</evidence>
<keyword evidence="1" id="KW-0812">Transmembrane</keyword>